<reference evidence="3" key="1">
    <citation type="journal article" date="2019" name="Int. J. Syst. Evol. Microbiol.">
        <title>The Global Catalogue of Microorganisms (GCM) 10K type strain sequencing project: providing services to taxonomists for standard genome sequencing and annotation.</title>
        <authorList>
            <consortium name="The Broad Institute Genomics Platform"/>
            <consortium name="The Broad Institute Genome Sequencing Center for Infectious Disease"/>
            <person name="Wu L."/>
            <person name="Ma J."/>
        </authorList>
    </citation>
    <scope>NUCLEOTIDE SEQUENCE [LARGE SCALE GENOMIC DNA]</scope>
    <source>
        <strain evidence="3">JCM 16928</strain>
    </source>
</reference>
<feature type="domain" description="MoaF-like" evidence="1">
    <location>
        <begin position="4"/>
        <end position="88"/>
    </location>
</feature>
<dbReference type="SUPFAM" id="SSF50814">
    <property type="entry name" value="Lipocalins"/>
    <property type="match status" value="1"/>
</dbReference>
<gene>
    <name evidence="2" type="ORF">GCM10022235_58640</name>
</gene>
<evidence type="ECO:0000259" key="1">
    <source>
        <dbReference type="Pfam" id="PF22036"/>
    </source>
</evidence>
<name>A0ABP6YDB6_9ACTN</name>
<keyword evidence="3" id="KW-1185">Reference proteome</keyword>
<sequence length="105" mass="11637">MDIVGQKVQVTYENGSQYEVEYLSPDKLRWTALAGETAGNSGVESPVITELGDDRYWLNWLEDDGTTISQVLDLASATLTEFTTYTDAGDRVKVFQQPAMVVLGR</sequence>
<evidence type="ECO:0000313" key="3">
    <source>
        <dbReference type="Proteomes" id="UP001501222"/>
    </source>
</evidence>
<dbReference type="Pfam" id="PF22036">
    <property type="entry name" value="MoaF_like"/>
    <property type="match status" value="1"/>
</dbReference>
<comment type="caution">
    <text evidence="2">The sequence shown here is derived from an EMBL/GenBank/DDBJ whole genome shotgun (WGS) entry which is preliminary data.</text>
</comment>
<dbReference type="InterPro" id="IPR012674">
    <property type="entry name" value="Calycin"/>
</dbReference>
<accession>A0ABP6YDB6</accession>
<proteinExistence type="predicted"/>
<dbReference type="Proteomes" id="UP001501222">
    <property type="component" value="Unassembled WGS sequence"/>
</dbReference>
<evidence type="ECO:0000313" key="2">
    <source>
        <dbReference type="EMBL" id="GAA3580598.1"/>
    </source>
</evidence>
<dbReference type="Gene3D" id="2.40.128.20">
    <property type="match status" value="1"/>
</dbReference>
<dbReference type="RefSeq" id="WP_344845904.1">
    <property type="nucleotide sequence ID" value="NZ_BAABAA010000008.1"/>
</dbReference>
<organism evidence="2 3">
    <name type="scientific">Kribbella ginsengisoli</name>
    <dbReference type="NCBI Taxonomy" id="363865"/>
    <lineage>
        <taxon>Bacteria</taxon>
        <taxon>Bacillati</taxon>
        <taxon>Actinomycetota</taxon>
        <taxon>Actinomycetes</taxon>
        <taxon>Propionibacteriales</taxon>
        <taxon>Kribbellaceae</taxon>
        <taxon>Kribbella</taxon>
    </lineage>
</organism>
<dbReference type="EMBL" id="BAABAA010000008">
    <property type="protein sequence ID" value="GAA3580598.1"/>
    <property type="molecule type" value="Genomic_DNA"/>
</dbReference>
<dbReference type="InterPro" id="IPR053892">
    <property type="entry name" value="MoaF-like"/>
</dbReference>
<protein>
    <recommendedName>
        <fullName evidence="1">MoaF-like domain-containing protein</fullName>
    </recommendedName>
</protein>